<dbReference type="eggNOG" id="COG0589">
    <property type="taxonomic scope" value="Bacteria"/>
</dbReference>
<evidence type="ECO:0000256" key="2">
    <source>
        <dbReference type="SAM" id="MobiDB-lite"/>
    </source>
</evidence>
<dbReference type="AlphaFoldDB" id="C4LGU4"/>
<evidence type="ECO:0000313" key="4">
    <source>
        <dbReference type="EMBL" id="ACR17049.1"/>
    </source>
</evidence>
<dbReference type="RefSeq" id="WP_012730937.1">
    <property type="nucleotide sequence ID" value="NC_012704.1"/>
</dbReference>
<dbReference type="PRINTS" id="PR01438">
    <property type="entry name" value="UNVRSLSTRESS"/>
</dbReference>
<dbReference type="PANTHER" id="PTHR31964:SF113">
    <property type="entry name" value="USPA DOMAIN-CONTAINING PROTEIN"/>
    <property type="match status" value="1"/>
</dbReference>
<evidence type="ECO:0000313" key="5">
    <source>
        <dbReference type="Proteomes" id="UP000001473"/>
    </source>
</evidence>
<dbReference type="OrthoDB" id="3473874at2"/>
<dbReference type="InterPro" id="IPR014729">
    <property type="entry name" value="Rossmann-like_a/b/a_fold"/>
</dbReference>
<accession>C4LGU4</accession>
<dbReference type="Proteomes" id="UP000001473">
    <property type="component" value="Chromosome"/>
</dbReference>
<protein>
    <submittedName>
        <fullName evidence="4">Universal stress protein</fullName>
    </submittedName>
</protein>
<comment type="similarity">
    <text evidence="1">Belongs to the universal stress protein A family.</text>
</comment>
<gene>
    <name evidence="4" type="primary">uspA2</name>
    <name evidence="4" type="ordered locus">ckrop_0262</name>
</gene>
<dbReference type="Pfam" id="PF00582">
    <property type="entry name" value="Usp"/>
    <property type="match status" value="1"/>
</dbReference>
<sequence length="180" mass="19117">MSDTTSAHTEPTNQASDASNGGHKDTMLIAYDGSVEAKRALEYAGRFLSTPRAYILTAWEPLQHQANRGVGASMAGAIYQPADNPEDGDPAHAEALQTCKEGVQIARENGFEAEPFLVESATTIWSAIVDAAEELHADVIVSGTRGLTGFKSLFQASVSDNVLRHSGKPVLIVPPLPDSK</sequence>
<organism evidence="4 5">
    <name type="scientific">Corynebacterium kroppenstedtii (strain DSM 44385 / JCM 11950 / CIP 105744 / CCUG 35717)</name>
    <dbReference type="NCBI Taxonomy" id="645127"/>
    <lineage>
        <taxon>Bacteria</taxon>
        <taxon>Bacillati</taxon>
        <taxon>Actinomycetota</taxon>
        <taxon>Actinomycetes</taxon>
        <taxon>Mycobacteriales</taxon>
        <taxon>Corynebacteriaceae</taxon>
        <taxon>Corynebacterium</taxon>
    </lineage>
</organism>
<dbReference type="HOGENOM" id="CLU_049301_8_0_11"/>
<dbReference type="PANTHER" id="PTHR31964">
    <property type="entry name" value="ADENINE NUCLEOTIDE ALPHA HYDROLASES-LIKE SUPERFAMILY PROTEIN"/>
    <property type="match status" value="1"/>
</dbReference>
<feature type="compositionally biased region" description="Polar residues" evidence="2">
    <location>
        <begin position="1"/>
        <end position="19"/>
    </location>
</feature>
<keyword evidence="5" id="KW-1185">Reference proteome</keyword>
<dbReference type="InterPro" id="IPR006015">
    <property type="entry name" value="Universal_stress_UspA"/>
</dbReference>
<dbReference type="EMBL" id="CP001620">
    <property type="protein sequence ID" value="ACR17049.1"/>
    <property type="molecule type" value="Genomic_DNA"/>
</dbReference>
<evidence type="ECO:0000256" key="1">
    <source>
        <dbReference type="ARBA" id="ARBA00008791"/>
    </source>
</evidence>
<reference evidence="4 5" key="1">
    <citation type="journal article" date="2008" name="J. Biotechnol.">
        <title>Ultrafast pyrosequencing of Corynebacterium kroppenstedtii DSM44385 revealed insights into the physiology of a lipophilic corynebacterium that lacks mycolic acids.</title>
        <authorList>
            <person name="Tauch A."/>
            <person name="Schneider J."/>
            <person name="Szczepanowski R."/>
            <person name="Tilker A."/>
            <person name="Viehoever P."/>
            <person name="Gartemann K.-H."/>
            <person name="Arnold W."/>
            <person name="Blom J."/>
            <person name="Brinkrolf K."/>
            <person name="Brune I."/>
            <person name="Goetker S."/>
            <person name="Weisshaar B."/>
            <person name="Goesmann A."/>
            <person name="Droege M."/>
            <person name="Puehler A."/>
        </authorList>
    </citation>
    <scope>NUCLEOTIDE SEQUENCE [LARGE SCALE GENOMIC DNA]</scope>
    <source>
        <strain evidence="5">DSM 44385 / JCM 11950 / CIP 105744 / CCUG 35717</strain>
    </source>
</reference>
<feature type="region of interest" description="Disordered" evidence="2">
    <location>
        <begin position="1"/>
        <end position="24"/>
    </location>
</feature>
<dbReference type="Gene3D" id="3.40.50.620">
    <property type="entry name" value="HUPs"/>
    <property type="match status" value="1"/>
</dbReference>
<proteinExistence type="inferred from homology"/>
<dbReference type="STRING" id="645127.ckrop_0262"/>
<feature type="domain" description="UspA" evidence="3">
    <location>
        <begin position="26"/>
        <end position="174"/>
    </location>
</feature>
<evidence type="ECO:0000259" key="3">
    <source>
        <dbReference type="Pfam" id="PF00582"/>
    </source>
</evidence>
<dbReference type="SUPFAM" id="SSF52402">
    <property type="entry name" value="Adenine nucleotide alpha hydrolases-like"/>
    <property type="match status" value="1"/>
</dbReference>
<name>C4LGU4_CORK4</name>
<dbReference type="CDD" id="cd00293">
    <property type="entry name" value="USP-like"/>
    <property type="match status" value="1"/>
</dbReference>
<dbReference type="KEGG" id="ckp:ckrop_0262"/>
<dbReference type="InterPro" id="IPR006016">
    <property type="entry name" value="UspA"/>
</dbReference>